<evidence type="ECO:0000313" key="3">
    <source>
        <dbReference type="Proteomes" id="UP000008370"/>
    </source>
</evidence>
<dbReference type="EMBL" id="JH930476">
    <property type="protein sequence ID" value="EKM51675.1"/>
    <property type="molecule type" value="Genomic_DNA"/>
</dbReference>
<reference evidence="2 3" key="1">
    <citation type="journal article" date="2012" name="BMC Genomics">
        <title>Comparative genomics of the white-rot fungi, Phanerochaete carnosa and P. chrysosporium, to elucidate the genetic basis of the distinct wood types they colonize.</title>
        <authorList>
            <person name="Suzuki H."/>
            <person name="MacDonald J."/>
            <person name="Syed K."/>
            <person name="Salamov A."/>
            <person name="Hori C."/>
            <person name="Aerts A."/>
            <person name="Henrissat B."/>
            <person name="Wiebenga A."/>
            <person name="vanKuyk P.A."/>
            <person name="Barry K."/>
            <person name="Lindquist E."/>
            <person name="LaButti K."/>
            <person name="Lapidus A."/>
            <person name="Lucas S."/>
            <person name="Coutinho P."/>
            <person name="Gong Y."/>
            <person name="Samejima M."/>
            <person name="Mahadevan R."/>
            <person name="Abou-Zaid M."/>
            <person name="de Vries R.P."/>
            <person name="Igarashi K."/>
            <person name="Yadav J.S."/>
            <person name="Grigoriev I.V."/>
            <person name="Master E.R."/>
        </authorList>
    </citation>
    <scope>NUCLEOTIDE SEQUENCE [LARGE SCALE GENOMIC DNA]</scope>
    <source>
        <strain evidence="2 3">HHB-10118-sp</strain>
    </source>
</reference>
<dbReference type="Gene3D" id="1.20.1050.10">
    <property type="match status" value="1"/>
</dbReference>
<dbReference type="SUPFAM" id="SSF52833">
    <property type="entry name" value="Thioredoxin-like"/>
    <property type="match status" value="1"/>
</dbReference>
<dbReference type="InParanoid" id="K5VXX5"/>
<evidence type="ECO:0000313" key="2">
    <source>
        <dbReference type="EMBL" id="EKM51675.1"/>
    </source>
</evidence>
<proteinExistence type="predicted"/>
<organism evidence="2 3">
    <name type="scientific">Phanerochaete carnosa (strain HHB-10118-sp)</name>
    <name type="common">White-rot fungus</name>
    <name type="synonym">Peniophora carnosa</name>
    <dbReference type="NCBI Taxonomy" id="650164"/>
    <lineage>
        <taxon>Eukaryota</taxon>
        <taxon>Fungi</taxon>
        <taxon>Dikarya</taxon>
        <taxon>Basidiomycota</taxon>
        <taxon>Agaricomycotina</taxon>
        <taxon>Agaricomycetes</taxon>
        <taxon>Polyporales</taxon>
        <taxon>Phanerochaetaceae</taxon>
        <taxon>Phanerochaete</taxon>
    </lineage>
</organism>
<name>K5VXX5_PHACS</name>
<gene>
    <name evidence="2" type="ORF">PHACADRAFT_261958</name>
</gene>
<accession>K5VXX5</accession>
<dbReference type="PROSITE" id="PS50404">
    <property type="entry name" value="GST_NTER"/>
    <property type="match status" value="1"/>
</dbReference>
<dbReference type="GeneID" id="18918142"/>
<dbReference type="InterPro" id="IPR036249">
    <property type="entry name" value="Thioredoxin-like_sf"/>
</dbReference>
<dbReference type="Gene3D" id="3.40.30.10">
    <property type="entry name" value="Glutaredoxin"/>
    <property type="match status" value="1"/>
</dbReference>
<evidence type="ECO:0000259" key="1">
    <source>
        <dbReference type="PROSITE" id="PS50404"/>
    </source>
</evidence>
<keyword evidence="3" id="KW-1185">Reference proteome</keyword>
<dbReference type="Pfam" id="PF22041">
    <property type="entry name" value="GST_C_7"/>
    <property type="match status" value="1"/>
</dbReference>
<protein>
    <recommendedName>
        <fullName evidence="1">GST N-terminal domain-containing protein</fullName>
    </recommendedName>
</protein>
<sequence length="245" mass="28025">MEAIVLYDVSKIHPTPWNPNTWKTRFALNMKRLKFTTEWVEYPDIESTLKKLGAPPTGKTSDGRDYYTLPTIFDPNTKKVVTDSVVIAKYLDETYPDDVKLIPAGTDAFQEMFHEFIWMNVGIPLMASGFVDALGVMDARSGEYFRVTRERMFGKKFEEFGEAEWQKVEAGLGALKRYLEANGKGDDLLLMGPQVGITHSDLQFAGMLACGKDVWGENSEQWKRLMGFHGGKWSRYYAQFIKFEK</sequence>
<dbReference type="OrthoDB" id="4951845at2759"/>
<dbReference type="AlphaFoldDB" id="K5VXX5"/>
<dbReference type="Proteomes" id="UP000008370">
    <property type="component" value="Unassembled WGS sequence"/>
</dbReference>
<feature type="domain" description="GST N-terminal" evidence="1">
    <location>
        <begin position="8"/>
        <end position="99"/>
    </location>
</feature>
<dbReference type="InterPro" id="IPR004045">
    <property type="entry name" value="Glutathione_S-Trfase_N"/>
</dbReference>
<dbReference type="KEGG" id="pco:PHACADRAFT_261958"/>
<dbReference type="InterPro" id="IPR054416">
    <property type="entry name" value="GST_UstS-like_C"/>
</dbReference>
<dbReference type="Pfam" id="PF13409">
    <property type="entry name" value="GST_N_2"/>
    <property type="match status" value="1"/>
</dbReference>
<dbReference type="RefSeq" id="XP_007399482.1">
    <property type="nucleotide sequence ID" value="XM_007399420.1"/>
</dbReference>
<dbReference type="HOGENOM" id="CLU_011226_4_0_1"/>